<dbReference type="InterPro" id="IPR036388">
    <property type="entry name" value="WH-like_DNA-bd_sf"/>
</dbReference>
<dbReference type="SUPFAM" id="SSF46894">
    <property type="entry name" value="C-terminal effector domain of the bipartite response regulators"/>
    <property type="match status" value="1"/>
</dbReference>
<protein>
    <submittedName>
        <fullName evidence="5">FHA domain-containing protein</fullName>
    </submittedName>
</protein>
<dbReference type="InterPro" id="IPR001867">
    <property type="entry name" value="OmpR/PhoB-type_DNA-bd"/>
</dbReference>
<dbReference type="Proteomes" id="UP001165492">
    <property type="component" value="Unassembled WGS sequence"/>
</dbReference>
<dbReference type="CDD" id="cd00060">
    <property type="entry name" value="FHA"/>
    <property type="match status" value="1"/>
</dbReference>
<name>A0ABS8HWC5_9FIRM</name>
<dbReference type="PROSITE" id="PS51755">
    <property type="entry name" value="OMPR_PHOB"/>
    <property type="match status" value="1"/>
</dbReference>
<dbReference type="PANTHER" id="PTHR23308">
    <property type="entry name" value="NUCLEAR INHIBITOR OF PROTEIN PHOSPHATASE-1"/>
    <property type="match status" value="1"/>
</dbReference>
<dbReference type="PROSITE" id="PS50006">
    <property type="entry name" value="FHA_DOMAIN"/>
    <property type="match status" value="1"/>
</dbReference>
<dbReference type="Gene3D" id="2.60.200.20">
    <property type="match status" value="1"/>
</dbReference>
<evidence type="ECO:0000259" key="4">
    <source>
        <dbReference type="PROSITE" id="PS51755"/>
    </source>
</evidence>
<sequence>MQLRACLIVERGEPYEAGTRIELLNGEVYLGRSSLDQQVDVSFSNQLISRKHCYIVHNEDDVILCDLGSKHGTMINGKAITPYEKYILHTGDTISLSMGIVAIRIVSASKNEETMDLSQTQSMSLRKNTSIAVECAKWECHIDGQLVSLTEKEWRFFKLLYDHANTVVTYDEIRAAVWPERILGKSALPDAGIDEINVLIYRVRKKLGKRAEMLKAMRARGYVLKL</sequence>
<dbReference type="CDD" id="cd00383">
    <property type="entry name" value="trans_reg_C"/>
    <property type="match status" value="1"/>
</dbReference>
<evidence type="ECO:0000313" key="5">
    <source>
        <dbReference type="EMBL" id="MCC5466829.1"/>
    </source>
</evidence>
<evidence type="ECO:0000313" key="6">
    <source>
        <dbReference type="Proteomes" id="UP001165492"/>
    </source>
</evidence>
<dbReference type="Pfam" id="PF00486">
    <property type="entry name" value="Trans_reg_C"/>
    <property type="match status" value="1"/>
</dbReference>
<dbReference type="RefSeq" id="WP_229535921.1">
    <property type="nucleotide sequence ID" value="NZ_JAJHJB010000023.1"/>
</dbReference>
<dbReference type="SMART" id="SM00240">
    <property type="entry name" value="FHA"/>
    <property type="match status" value="1"/>
</dbReference>
<evidence type="ECO:0000256" key="1">
    <source>
        <dbReference type="ARBA" id="ARBA00023125"/>
    </source>
</evidence>
<feature type="domain" description="FHA" evidence="3">
    <location>
        <begin position="28"/>
        <end position="80"/>
    </location>
</feature>
<dbReference type="InterPro" id="IPR050923">
    <property type="entry name" value="Cell_Proc_Reg/RNA_Proc"/>
</dbReference>
<gene>
    <name evidence="5" type="ORF">LMF89_15895</name>
</gene>
<dbReference type="InterPro" id="IPR016032">
    <property type="entry name" value="Sig_transdc_resp-reg_C-effctor"/>
</dbReference>
<dbReference type="Gene3D" id="1.10.10.10">
    <property type="entry name" value="Winged helix-like DNA-binding domain superfamily/Winged helix DNA-binding domain"/>
    <property type="match status" value="1"/>
</dbReference>
<dbReference type="InterPro" id="IPR000253">
    <property type="entry name" value="FHA_dom"/>
</dbReference>
<keyword evidence="6" id="KW-1185">Reference proteome</keyword>
<evidence type="ECO:0000256" key="2">
    <source>
        <dbReference type="PROSITE-ProRule" id="PRU01091"/>
    </source>
</evidence>
<dbReference type="SMART" id="SM00862">
    <property type="entry name" value="Trans_reg_C"/>
    <property type="match status" value="1"/>
</dbReference>
<accession>A0ABS8HWC5</accession>
<dbReference type="InterPro" id="IPR008984">
    <property type="entry name" value="SMAD_FHA_dom_sf"/>
</dbReference>
<reference evidence="5" key="1">
    <citation type="submission" date="2021-11" db="EMBL/GenBank/DDBJ databases">
        <title>Description of a new species Pelosinus isolated from the bottom sediments of Lake Baikal.</title>
        <authorList>
            <person name="Zakharyuk A."/>
        </authorList>
    </citation>
    <scope>NUCLEOTIDE SEQUENCE</scope>
    <source>
        <strain evidence="5">Bkl1</strain>
    </source>
</reference>
<dbReference type="SUPFAM" id="SSF49879">
    <property type="entry name" value="SMAD/FHA domain"/>
    <property type="match status" value="1"/>
</dbReference>
<dbReference type="Pfam" id="PF00498">
    <property type="entry name" value="FHA"/>
    <property type="match status" value="1"/>
</dbReference>
<evidence type="ECO:0000259" key="3">
    <source>
        <dbReference type="PROSITE" id="PS50006"/>
    </source>
</evidence>
<comment type="caution">
    <text evidence="5">The sequence shown here is derived from an EMBL/GenBank/DDBJ whole genome shotgun (WGS) entry which is preliminary data.</text>
</comment>
<feature type="domain" description="OmpR/PhoB-type" evidence="4">
    <location>
        <begin position="122"/>
        <end position="226"/>
    </location>
</feature>
<organism evidence="5 6">
    <name type="scientific">Pelosinus baikalensis</name>
    <dbReference type="NCBI Taxonomy" id="2892015"/>
    <lineage>
        <taxon>Bacteria</taxon>
        <taxon>Bacillati</taxon>
        <taxon>Bacillota</taxon>
        <taxon>Negativicutes</taxon>
        <taxon>Selenomonadales</taxon>
        <taxon>Sporomusaceae</taxon>
        <taxon>Pelosinus</taxon>
    </lineage>
</organism>
<proteinExistence type="predicted"/>
<dbReference type="EMBL" id="JAJHJB010000023">
    <property type="protein sequence ID" value="MCC5466829.1"/>
    <property type="molecule type" value="Genomic_DNA"/>
</dbReference>
<feature type="DNA-binding region" description="OmpR/PhoB-type" evidence="2">
    <location>
        <begin position="122"/>
        <end position="226"/>
    </location>
</feature>
<keyword evidence="1 2" id="KW-0238">DNA-binding</keyword>